<organism evidence="2 3">
    <name type="scientific">Mycobacterium tuberculosis</name>
    <dbReference type="NCBI Taxonomy" id="1773"/>
    <lineage>
        <taxon>Bacteria</taxon>
        <taxon>Bacillati</taxon>
        <taxon>Actinomycetota</taxon>
        <taxon>Actinomycetes</taxon>
        <taxon>Mycobacteriales</taxon>
        <taxon>Mycobacteriaceae</taxon>
        <taxon>Mycobacterium</taxon>
        <taxon>Mycobacterium tuberculosis complex</taxon>
    </lineage>
</organism>
<dbReference type="EMBL" id="CNGE01000780">
    <property type="protein sequence ID" value="CKT33442.1"/>
    <property type="molecule type" value="Genomic_DNA"/>
</dbReference>
<accession>A0A655AKP0</accession>
<proteinExistence type="predicted"/>
<evidence type="ECO:0000313" key="3">
    <source>
        <dbReference type="Proteomes" id="UP000048948"/>
    </source>
</evidence>
<feature type="compositionally biased region" description="Polar residues" evidence="1">
    <location>
        <begin position="10"/>
        <end position="23"/>
    </location>
</feature>
<evidence type="ECO:0000313" key="2">
    <source>
        <dbReference type="EMBL" id="CKT33442.1"/>
    </source>
</evidence>
<dbReference type="Proteomes" id="UP000048948">
    <property type="component" value="Unassembled WGS sequence"/>
</dbReference>
<feature type="region of interest" description="Disordered" evidence="1">
    <location>
        <begin position="1"/>
        <end position="24"/>
    </location>
</feature>
<name>A0A655AKP0_MYCTX</name>
<evidence type="ECO:0000256" key="1">
    <source>
        <dbReference type="SAM" id="MobiDB-lite"/>
    </source>
</evidence>
<gene>
    <name evidence="2" type="ORF">ERS027646_03367</name>
</gene>
<sequence length="104" mass="10790">MADTRGSAEVSGTSSLVTSSDCTVTPGAQVEDPFVGDQFAIPDVERLVADQQAKDLAVGDVDNGLAGLRISITGLGVRQRPDFVERVQVGARQSEGFALVEVAA</sequence>
<dbReference type="AlphaFoldDB" id="A0A655AKP0"/>
<protein>
    <submittedName>
        <fullName evidence="2">Uncharacterized protein</fullName>
    </submittedName>
</protein>
<reference evidence="2 3" key="1">
    <citation type="submission" date="2015-03" db="EMBL/GenBank/DDBJ databases">
        <authorList>
            <consortium name="Pathogen Informatics"/>
        </authorList>
    </citation>
    <scope>NUCLEOTIDE SEQUENCE [LARGE SCALE GENOMIC DNA]</scope>
    <source>
        <strain evidence="2 3">Bir 172</strain>
    </source>
</reference>